<dbReference type="InterPro" id="IPR050155">
    <property type="entry name" value="HAD-like_hydrolase_sf"/>
</dbReference>
<dbReference type="Gene3D" id="1.10.150.240">
    <property type="entry name" value="Putative phosphatase, domain 2"/>
    <property type="match status" value="1"/>
</dbReference>
<dbReference type="FunFam" id="3.40.50.1000:FF:000022">
    <property type="entry name" value="Phosphoglycolate phosphatase"/>
    <property type="match status" value="1"/>
</dbReference>
<comment type="caution">
    <text evidence="3">The sequence shown here is derived from an EMBL/GenBank/DDBJ whole genome shotgun (WGS) entry which is preliminary data.</text>
</comment>
<dbReference type="SFLD" id="SFLDG01135">
    <property type="entry name" value="C1.5.6:_HAD__Beta-PGM__Phospha"/>
    <property type="match status" value="1"/>
</dbReference>
<evidence type="ECO:0000313" key="4">
    <source>
        <dbReference type="Proteomes" id="UP000616608"/>
    </source>
</evidence>
<evidence type="ECO:0000313" key="3">
    <source>
        <dbReference type="EMBL" id="GGG15256.1"/>
    </source>
</evidence>
<dbReference type="InterPro" id="IPR041492">
    <property type="entry name" value="HAD_2"/>
</dbReference>
<dbReference type="InterPro" id="IPR036412">
    <property type="entry name" value="HAD-like_sf"/>
</dbReference>
<proteinExistence type="predicted"/>
<keyword evidence="2" id="KW-0460">Magnesium</keyword>
<name>A0A917FZH6_9BACI</name>
<keyword evidence="1" id="KW-0378">Hydrolase</keyword>
<organism evidence="3 4">
    <name type="scientific">Lysinibacillus alkalisoli</name>
    <dbReference type="NCBI Taxonomy" id="1911548"/>
    <lineage>
        <taxon>Bacteria</taxon>
        <taxon>Bacillati</taxon>
        <taxon>Bacillota</taxon>
        <taxon>Bacilli</taxon>
        <taxon>Bacillales</taxon>
        <taxon>Bacillaceae</taxon>
        <taxon>Lysinibacillus</taxon>
    </lineage>
</organism>
<keyword evidence="4" id="KW-1185">Reference proteome</keyword>
<dbReference type="InterPro" id="IPR023198">
    <property type="entry name" value="PGP-like_dom2"/>
</dbReference>
<dbReference type="GO" id="GO:0005829">
    <property type="term" value="C:cytosol"/>
    <property type="evidence" value="ECO:0007669"/>
    <property type="project" value="TreeGrafter"/>
</dbReference>
<dbReference type="NCBIfam" id="TIGR01509">
    <property type="entry name" value="HAD-SF-IA-v3"/>
    <property type="match status" value="1"/>
</dbReference>
<evidence type="ECO:0000256" key="2">
    <source>
        <dbReference type="ARBA" id="ARBA00022842"/>
    </source>
</evidence>
<dbReference type="PANTHER" id="PTHR43434">
    <property type="entry name" value="PHOSPHOGLYCOLATE PHOSPHATASE"/>
    <property type="match status" value="1"/>
</dbReference>
<dbReference type="RefSeq" id="WP_188613623.1">
    <property type="nucleotide sequence ID" value="NZ_BMJT01000002.1"/>
</dbReference>
<dbReference type="Pfam" id="PF13419">
    <property type="entry name" value="HAD_2"/>
    <property type="match status" value="1"/>
</dbReference>
<dbReference type="GO" id="GO:0006281">
    <property type="term" value="P:DNA repair"/>
    <property type="evidence" value="ECO:0007669"/>
    <property type="project" value="TreeGrafter"/>
</dbReference>
<protein>
    <submittedName>
        <fullName evidence="3">Haloacid dehalogenase</fullName>
    </submittedName>
</protein>
<dbReference type="NCBIfam" id="TIGR01549">
    <property type="entry name" value="HAD-SF-IA-v1"/>
    <property type="match status" value="1"/>
</dbReference>
<dbReference type="Proteomes" id="UP000616608">
    <property type="component" value="Unassembled WGS sequence"/>
</dbReference>
<reference evidence="3" key="2">
    <citation type="submission" date="2020-09" db="EMBL/GenBank/DDBJ databases">
        <authorList>
            <person name="Sun Q."/>
            <person name="Zhou Y."/>
        </authorList>
    </citation>
    <scope>NUCLEOTIDE SEQUENCE</scope>
    <source>
        <strain evidence="3">CGMCC 1.15760</strain>
    </source>
</reference>
<reference evidence="3" key="1">
    <citation type="journal article" date="2014" name="Int. J. Syst. Evol. Microbiol.">
        <title>Complete genome sequence of Corynebacterium casei LMG S-19264T (=DSM 44701T), isolated from a smear-ripened cheese.</title>
        <authorList>
            <consortium name="US DOE Joint Genome Institute (JGI-PGF)"/>
            <person name="Walter F."/>
            <person name="Albersmeier A."/>
            <person name="Kalinowski J."/>
            <person name="Ruckert C."/>
        </authorList>
    </citation>
    <scope>NUCLEOTIDE SEQUENCE</scope>
    <source>
        <strain evidence="3">CGMCC 1.15760</strain>
    </source>
</reference>
<dbReference type="InterPro" id="IPR023214">
    <property type="entry name" value="HAD_sf"/>
</dbReference>
<accession>A0A917FZH6</accession>
<gene>
    <name evidence="3" type="ORF">GCM10007425_06930</name>
</gene>
<dbReference type="SFLD" id="SFLDG01129">
    <property type="entry name" value="C1.5:_HAD__Beta-PGM__Phosphata"/>
    <property type="match status" value="1"/>
</dbReference>
<sequence length="215" mass="23893">MKNYIFDFDGTLGDSKTCSILATQAAYKDLSLIIPNDDEIAHYMGIPIEISFREMASEPLDDATFNELLTTFRAHYKKFEAGSLTLFPDVELVLHTLQQQGASLFVASSKSSAVLLRNLQALKIANYFTAIIGADDVTRFKPDPESINYLVERFHLQREQTIMIGDATFDIEMGHAAHVATCGVAWGSHGTEKLATVKPTYLIHTMKQLLTISSQ</sequence>
<dbReference type="AlphaFoldDB" id="A0A917FZH6"/>
<dbReference type="Gene3D" id="3.40.50.1000">
    <property type="entry name" value="HAD superfamily/HAD-like"/>
    <property type="match status" value="1"/>
</dbReference>
<dbReference type="PANTHER" id="PTHR43434:SF26">
    <property type="entry name" value="PYROPHOSPHATASE PPAX"/>
    <property type="match status" value="1"/>
</dbReference>
<dbReference type="InterPro" id="IPR006439">
    <property type="entry name" value="HAD-SF_hydro_IA"/>
</dbReference>
<dbReference type="SUPFAM" id="SSF56784">
    <property type="entry name" value="HAD-like"/>
    <property type="match status" value="1"/>
</dbReference>
<dbReference type="EMBL" id="BMJT01000002">
    <property type="protein sequence ID" value="GGG15256.1"/>
    <property type="molecule type" value="Genomic_DNA"/>
</dbReference>
<evidence type="ECO:0000256" key="1">
    <source>
        <dbReference type="ARBA" id="ARBA00022801"/>
    </source>
</evidence>
<dbReference type="SFLD" id="SFLDS00003">
    <property type="entry name" value="Haloacid_Dehalogenase"/>
    <property type="match status" value="1"/>
</dbReference>
<dbReference type="GO" id="GO:0008967">
    <property type="term" value="F:phosphoglycolate phosphatase activity"/>
    <property type="evidence" value="ECO:0007669"/>
    <property type="project" value="TreeGrafter"/>
</dbReference>